<keyword evidence="3" id="KW-1185">Reference proteome</keyword>
<evidence type="ECO:0000313" key="2">
    <source>
        <dbReference type="EMBL" id="RNA30824.1"/>
    </source>
</evidence>
<comment type="caution">
    <text evidence="2">The sequence shown here is derived from an EMBL/GenBank/DDBJ whole genome shotgun (WGS) entry which is preliminary data.</text>
</comment>
<gene>
    <name evidence="2" type="ORF">BpHYR1_037372</name>
</gene>
<keyword evidence="1" id="KW-0732">Signal</keyword>
<evidence type="ECO:0000256" key="1">
    <source>
        <dbReference type="SAM" id="SignalP"/>
    </source>
</evidence>
<evidence type="ECO:0000313" key="3">
    <source>
        <dbReference type="Proteomes" id="UP000276133"/>
    </source>
</evidence>
<dbReference type="Proteomes" id="UP000276133">
    <property type="component" value="Unassembled WGS sequence"/>
</dbReference>
<dbReference type="AlphaFoldDB" id="A0A3M7S4S7"/>
<dbReference type="EMBL" id="REGN01002039">
    <property type="protein sequence ID" value="RNA30824.1"/>
    <property type="molecule type" value="Genomic_DNA"/>
</dbReference>
<name>A0A3M7S4S7_BRAPC</name>
<sequence length="91" mass="10770">MLLHFYDIELLLLSSGLGIDLRLFLKTTEHQEKNTSTQYRKHQYLLHLENRNTGVLRLNTQFVYFKISLSIEVKKVHLSPFQSFVLNALTY</sequence>
<protein>
    <submittedName>
        <fullName evidence="2">Uncharacterized protein</fullName>
    </submittedName>
</protein>
<feature type="signal peptide" evidence="1">
    <location>
        <begin position="1"/>
        <end position="18"/>
    </location>
</feature>
<accession>A0A3M7S4S7</accession>
<proteinExistence type="predicted"/>
<reference evidence="2 3" key="1">
    <citation type="journal article" date="2018" name="Sci. Rep.">
        <title>Genomic signatures of local adaptation to the degree of environmental predictability in rotifers.</title>
        <authorList>
            <person name="Franch-Gras L."/>
            <person name="Hahn C."/>
            <person name="Garcia-Roger E.M."/>
            <person name="Carmona M.J."/>
            <person name="Serra M."/>
            <person name="Gomez A."/>
        </authorList>
    </citation>
    <scope>NUCLEOTIDE SEQUENCE [LARGE SCALE GENOMIC DNA]</scope>
    <source>
        <strain evidence="2">HYR1</strain>
    </source>
</reference>
<organism evidence="2 3">
    <name type="scientific">Brachionus plicatilis</name>
    <name type="common">Marine rotifer</name>
    <name type="synonym">Brachionus muelleri</name>
    <dbReference type="NCBI Taxonomy" id="10195"/>
    <lineage>
        <taxon>Eukaryota</taxon>
        <taxon>Metazoa</taxon>
        <taxon>Spiralia</taxon>
        <taxon>Gnathifera</taxon>
        <taxon>Rotifera</taxon>
        <taxon>Eurotatoria</taxon>
        <taxon>Monogononta</taxon>
        <taxon>Pseudotrocha</taxon>
        <taxon>Ploima</taxon>
        <taxon>Brachionidae</taxon>
        <taxon>Brachionus</taxon>
    </lineage>
</organism>
<feature type="chain" id="PRO_5018295430" evidence="1">
    <location>
        <begin position="19"/>
        <end position="91"/>
    </location>
</feature>